<feature type="compositionally biased region" description="Low complexity" evidence="1">
    <location>
        <begin position="455"/>
        <end position="470"/>
    </location>
</feature>
<dbReference type="GO" id="GO:0004519">
    <property type="term" value="F:endonuclease activity"/>
    <property type="evidence" value="ECO:0007669"/>
    <property type="project" value="UniProtKB-KW"/>
</dbReference>
<dbReference type="InterPro" id="IPR036691">
    <property type="entry name" value="Endo/exonu/phosph_ase_sf"/>
</dbReference>
<proteinExistence type="predicted"/>
<evidence type="ECO:0000256" key="1">
    <source>
        <dbReference type="SAM" id="MobiDB-lite"/>
    </source>
</evidence>
<keyword evidence="3" id="KW-0540">Nuclease</keyword>
<keyword evidence="4" id="KW-1185">Reference proteome</keyword>
<dbReference type="EMBL" id="JBCLYO010000002">
    <property type="protein sequence ID" value="KAL0092668.1"/>
    <property type="molecule type" value="Genomic_DNA"/>
</dbReference>
<dbReference type="PANTHER" id="PTHR11200:SF275">
    <property type="entry name" value="LD06095P"/>
    <property type="match status" value="1"/>
</dbReference>
<accession>A0ABR3B9F7</accession>
<dbReference type="InterPro" id="IPR000300">
    <property type="entry name" value="IPPc"/>
</dbReference>
<feature type="region of interest" description="Disordered" evidence="1">
    <location>
        <begin position="634"/>
        <end position="664"/>
    </location>
</feature>
<keyword evidence="3" id="KW-0378">Hydrolase</keyword>
<feature type="compositionally biased region" description="Polar residues" evidence="1">
    <location>
        <begin position="253"/>
        <end position="281"/>
    </location>
</feature>
<feature type="domain" description="Inositol polyphosphate-related phosphatase" evidence="2">
    <location>
        <begin position="56"/>
        <end position="628"/>
    </location>
</feature>
<evidence type="ECO:0000313" key="3">
    <source>
        <dbReference type="EMBL" id="KAL0092668.1"/>
    </source>
</evidence>
<feature type="region of interest" description="Disordered" evidence="1">
    <location>
        <begin position="398"/>
        <end position="524"/>
    </location>
</feature>
<organism evidence="3 4">
    <name type="scientific">Phycomyces blakesleeanus</name>
    <dbReference type="NCBI Taxonomy" id="4837"/>
    <lineage>
        <taxon>Eukaryota</taxon>
        <taxon>Fungi</taxon>
        <taxon>Fungi incertae sedis</taxon>
        <taxon>Mucoromycota</taxon>
        <taxon>Mucoromycotina</taxon>
        <taxon>Mucoromycetes</taxon>
        <taxon>Mucorales</taxon>
        <taxon>Phycomycetaceae</taxon>
        <taxon>Phycomyces</taxon>
    </lineage>
</organism>
<keyword evidence="3" id="KW-0255">Endonuclease</keyword>
<sequence length="674" mass="75807">MPGSLHSLHLSTNSVPASPERTKTFAAVHNLLSSASNKRSKTMAFSPKSRPSCHPDRLKVFVGTWNMYGRLLPIELDTFLTRNPEDPHESTLPHLDSSATHPYHLLAIGTQECERDISESLFYSSKEVWEERLSTFLGKHYALIETETLAALHLAVFVWKPVRHYITNIESEHIKTGWANMVGNKGAVAISFMFGPRSLLFINCHLTAHASHNDERNANVSRILHDLKMRDPKLSKSNKHESKIKEIEPEKQPPSQKQTKTEILSNNQPSKTKQNTKTQSDSLSPPVLSASSASASASSPLSVLAQVPLESTPNKSSKTKDPKQLTENNLKDRGIRTSVKEYHHHPHNHENIIKRFDHTFIFGDTNYRVDAERSWVLETLQKGDYKAVLKYDQLTNTRKQPDNPFEGFQEHPINFPPTFKFDTKHAHSISDTSSSIESEHSPVAPEQDEALEQALQTQSQAQAQSNPQSKSKSKSKSQTKSSLKAKLKSKTKSKSSASPSPSPSPSPSLSTSKPEEKERERVAAAPGLPLSLCYDSSPKQRVPSWTDRILWHDGKNISSTNKRTKRNGSVVERGPPNWWQLFGQNNNKRQQSTECWSYGAVMDDELEGVSDHLPVIGVFGIHFDAWVDESNKSQKRIRKKSTISQQQDQKASKGNGKGKGKAKRHWWKRVIGFW</sequence>
<feature type="compositionally biased region" description="Basic and acidic residues" evidence="1">
    <location>
        <begin position="228"/>
        <end position="251"/>
    </location>
</feature>
<feature type="compositionally biased region" description="Low complexity" evidence="1">
    <location>
        <begin position="282"/>
        <end position="305"/>
    </location>
</feature>
<dbReference type="Proteomes" id="UP001448207">
    <property type="component" value="Unassembled WGS sequence"/>
</dbReference>
<dbReference type="PANTHER" id="PTHR11200">
    <property type="entry name" value="INOSITOL 5-PHOSPHATASE"/>
    <property type="match status" value="1"/>
</dbReference>
<evidence type="ECO:0000313" key="4">
    <source>
        <dbReference type="Proteomes" id="UP001448207"/>
    </source>
</evidence>
<gene>
    <name evidence="3" type="ORF">J3Q64DRAFT_1720484</name>
</gene>
<reference evidence="3 4" key="1">
    <citation type="submission" date="2024-04" db="EMBL/GenBank/DDBJ databases">
        <title>Symmetric and asymmetric DNA N6-adenine methylation regulates different biological responses in Mucorales.</title>
        <authorList>
            <consortium name="Lawrence Berkeley National Laboratory"/>
            <person name="Lax C."/>
            <person name="Mondo S.J."/>
            <person name="Osorio-Concepcion M."/>
            <person name="Muszewska A."/>
            <person name="Corrochano-Luque M."/>
            <person name="Gutierrez G."/>
            <person name="Riley R."/>
            <person name="Lipzen A."/>
            <person name="Guo J."/>
            <person name="Hundley H."/>
            <person name="Amirebrahimi M."/>
            <person name="Ng V."/>
            <person name="Lorenzo-Gutierrez D."/>
            <person name="Binder U."/>
            <person name="Yang J."/>
            <person name="Song Y."/>
            <person name="Canovas D."/>
            <person name="Navarro E."/>
            <person name="Freitag M."/>
            <person name="Gabaldon T."/>
            <person name="Grigoriev I.V."/>
            <person name="Corrochano L.M."/>
            <person name="Nicolas F.E."/>
            <person name="Garre V."/>
        </authorList>
    </citation>
    <scope>NUCLEOTIDE SEQUENCE [LARGE SCALE GENOMIC DNA]</scope>
    <source>
        <strain evidence="3 4">L51</strain>
    </source>
</reference>
<protein>
    <submittedName>
        <fullName evidence="3">Endonuclease/exonuclease/phosphatase</fullName>
    </submittedName>
</protein>
<feature type="compositionally biased region" description="Basic and acidic residues" evidence="1">
    <location>
        <begin position="513"/>
        <end position="522"/>
    </location>
</feature>
<evidence type="ECO:0000259" key="2">
    <source>
        <dbReference type="SMART" id="SM00128"/>
    </source>
</evidence>
<dbReference type="InterPro" id="IPR046985">
    <property type="entry name" value="IP5"/>
</dbReference>
<feature type="region of interest" description="Disordered" evidence="1">
    <location>
        <begin position="228"/>
        <end position="337"/>
    </location>
</feature>
<dbReference type="Gene3D" id="3.60.10.10">
    <property type="entry name" value="Endonuclease/exonuclease/phosphatase"/>
    <property type="match status" value="1"/>
</dbReference>
<comment type="caution">
    <text evidence="3">The sequence shown here is derived from an EMBL/GenBank/DDBJ whole genome shotgun (WGS) entry which is preliminary data.</text>
</comment>
<dbReference type="SMART" id="SM00128">
    <property type="entry name" value="IPPc"/>
    <property type="match status" value="1"/>
</dbReference>
<dbReference type="Pfam" id="PF22669">
    <property type="entry name" value="Exo_endo_phos2"/>
    <property type="match status" value="3"/>
</dbReference>
<dbReference type="SUPFAM" id="SSF56219">
    <property type="entry name" value="DNase I-like"/>
    <property type="match status" value="1"/>
</dbReference>
<feature type="compositionally biased region" description="Basic residues" evidence="1">
    <location>
        <begin position="471"/>
        <end position="493"/>
    </location>
</feature>
<name>A0ABR3B9F7_PHYBL</name>
<feature type="compositionally biased region" description="Basic and acidic residues" evidence="1">
    <location>
        <begin position="318"/>
        <end position="337"/>
    </location>
</feature>